<evidence type="ECO:0000313" key="5">
    <source>
        <dbReference type="Proteomes" id="UP000230233"/>
    </source>
</evidence>
<evidence type="ECO:0000256" key="3">
    <source>
        <dbReference type="SAM" id="SignalP"/>
    </source>
</evidence>
<feature type="region of interest" description="Disordered" evidence="1">
    <location>
        <begin position="22"/>
        <end position="71"/>
    </location>
</feature>
<proteinExistence type="predicted"/>
<keyword evidence="2" id="KW-0472">Membrane</keyword>
<keyword evidence="2" id="KW-1133">Transmembrane helix</keyword>
<feature type="compositionally biased region" description="Polar residues" evidence="1">
    <location>
        <begin position="317"/>
        <end position="362"/>
    </location>
</feature>
<feature type="compositionally biased region" description="Polar residues" evidence="1">
    <location>
        <begin position="288"/>
        <end position="307"/>
    </location>
</feature>
<evidence type="ECO:0000256" key="2">
    <source>
        <dbReference type="SAM" id="Phobius"/>
    </source>
</evidence>
<name>A0A2G5UPC6_9PELO</name>
<feature type="compositionally biased region" description="Polar residues" evidence="1">
    <location>
        <begin position="48"/>
        <end position="57"/>
    </location>
</feature>
<reference evidence="5" key="1">
    <citation type="submission" date="2017-10" db="EMBL/GenBank/DDBJ databases">
        <title>Rapid genome shrinkage in a self-fertile nematode reveals novel sperm competition proteins.</title>
        <authorList>
            <person name="Yin D."/>
            <person name="Schwarz E.M."/>
            <person name="Thomas C.G."/>
            <person name="Felde R.L."/>
            <person name="Korf I.F."/>
            <person name="Cutter A.D."/>
            <person name="Schartner C.M."/>
            <person name="Ralston E.J."/>
            <person name="Meyer B.J."/>
            <person name="Haag E.S."/>
        </authorList>
    </citation>
    <scope>NUCLEOTIDE SEQUENCE [LARGE SCALE GENOMIC DNA]</scope>
    <source>
        <strain evidence="5">JU1422</strain>
    </source>
</reference>
<feature type="compositionally biased region" description="Gly residues" evidence="1">
    <location>
        <begin position="59"/>
        <end position="70"/>
    </location>
</feature>
<keyword evidence="5" id="KW-1185">Reference proteome</keyword>
<feature type="signal peptide" evidence="3">
    <location>
        <begin position="1"/>
        <end position="21"/>
    </location>
</feature>
<gene>
    <name evidence="4" type="primary">Cni-Y49E10.10</name>
    <name evidence="4" type="synonym">Cnig_chr_III.g8838</name>
    <name evidence="4" type="ORF">B9Z55_008838</name>
</gene>
<dbReference type="AlphaFoldDB" id="A0A2G5UPC6"/>
<feature type="region of interest" description="Disordered" evidence="1">
    <location>
        <begin position="93"/>
        <end position="154"/>
    </location>
</feature>
<feature type="region of interest" description="Disordered" evidence="1">
    <location>
        <begin position="206"/>
        <end position="228"/>
    </location>
</feature>
<feature type="compositionally biased region" description="Gly residues" evidence="1">
    <location>
        <begin position="97"/>
        <end position="114"/>
    </location>
</feature>
<feature type="region of interest" description="Disordered" evidence="1">
    <location>
        <begin position="263"/>
        <end position="376"/>
    </location>
</feature>
<feature type="compositionally biased region" description="Low complexity" evidence="1">
    <location>
        <begin position="263"/>
        <end position="275"/>
    </location>
</feature>
<organism evidence="4 5">
    <name type="scientific">Caenorhabditis nigoni</name>
    <dbReference type="NCBI Taxonomy" id="1611254"/>
    <lineage>
        <taxon>Eukaryota</taxon>
        <taxon>Metazoa</taxon>
        <taxon>Ecdysozoa</taxon>
        <taxon>Nematoda</taxon>
        <taxon>Chromadorea</taxon>
        <taxon>Rhabditida</taxon>
        <taxon>Rhabditina</taxon>
        <taxon>Rhabditomorpha</taxon>
        <taxon>Rhabditoidea</taxon>
        <taxon>Rhabditidae</taxon>
        <taxon>Peloderinae</taxon>
        <taxon>Caenorhabditis</taxon>
    </lineage>
</organism>
<protein>
    <submittedName>
        <fullName evidence="4">Uncharacterized protein</fullName>
    </submittedName>
</protein>
<feature type="compositionally biased region" description="Polar residues" evidence="1">
    <location>
        <begin position="115"/>
        <end position="127"/>
    </location>
</feature>
<keyword evidence="2" id="KW-0812">Transmembrane</keyword>
<sequence>MRCFQLCQWLLLVFLLQQTTQEKSSNDPNWDTVVRVKRNGTGPGGSGNRTVGQQLNETGIGGPTGSGPFSGNGMFLKKRRSQTFKATPTFFSETIGSGNGTGGHQNPTGMGGASGNDTENTTVYSITGQGGASPNGIGINGPYSGAGGNSTTNVNTTMATDPPTIMPNTTEVQTTPTTVTQEVNTTVTQEVNTTVTQEVNTTVTEPTVLPNGIPGVQENSTTQAPPTTSTTVTEAFTLNTTVTDVPTVVTVVTNATTVEEKITTTVTQTPETSTVAVQPTAPIPNPQPSSTGAPGINLTTTVTQAPEPSTAAPTPFKPTQPQLTQKPNPQYPSTPETPSKPNPESSRNAENSKNSTGPQNSYAEALRDEEDEKHDKELKEQNFKKKIFAFELGTCSMLIVASVAAYVFSFLAYDYAKNLTKVIKHPGKKLKKK</sequence>
<feature type="transmembrane region" description="Helical" evidence="2">
    <location>
        <begin position="387"/>
        <end position="413"/>
    </location>
</feature>
<evidence type="ECO:0000256" key="1">
    <source>
        <dbReference type="SAM" id="MobiDB-lite"/>
    </source>
</evidence>
<dbReference type="Proteomes" id="UP000230233">
    <property type="component" value="Chromosome III"/>
</dbReference>
<dbReference type="EMBL" id="PDUG01000003">
    <property type="protein sequence ID" value="PIC41412.1"/>
    <property type="molecule type" value="Genomic_DNA"/>
</dbReference>
<accession>A0A2G5UPC6</accession>
<comment type="caution">
    <text evidence="4">The sequence shown here is derived from an EMBL/GenBank/DDBJ whole genome shotgun (WGS) entry which is preliminary data.</text>
</comment>
<dbReference type="OrthoDB" id="10578929at2759"/>
<keyword evidence="3" id="KW-0732">Signal</keyword>
<evidence type="ECO:0000313" key="4">
    <source>
        <dbReference type="EMBL" id="PIC41412.1"/>
    </source>
</evidence>
<feature type="chain" id="PRO_5013647022" evidence="3">
    <location>
        <begin position="22"/>
        <end position="433"/>
    </location>
</feature>
<dbReference type="STRING" id="1611254.A0A2G5UPC6"/>